<dbReference type="InterPro" id="IPR018511">
    <property type="entry name" value="Hemolysin-typ_Ca-bd_CS"/>
</dbReference>
<dbReference type="AlphaFoldDB" id="A0A4Q7E1P7"/>
<evidence type="ECO:0000313" key="4">
    <source>
        <dbReference type="Proteomes" id="UP000292459"/>
    </source>
</evidence>
<dbReference type="OrthoDB" id="487591at2"/>
<dbReference type="EMBL" id="QVFV01000010">
    <property type="protein sequence ID" value="RZM75031.1"/>
    <property type="molecule type" value="Genomic_DNA"/>
</dbReference>
<dbReference type="InterPro" id="IPR001343">
    <property type="entry name" value="Hemolysn_Ca-bd"/>
</dbReference>
<dbReference type="GO" id="GO:0005576">
    <property type="term" value="C:extracellular region"/>
    <property type="evidence" value="ECO:0007669"/>
    <property type="project" value="UniProtKB-SubCell"/>
</dbReference>
<dbReference type="GO" id="GO:0005509">
    <property type="term" value="F:calcium ion binding"/>
    <property type="evidence" value="ECO:0007669"/>
    <property type="project" value="InterPro"/>
</dbReference>
<dbReference type="Pfam" id="PF00353">
    <property type="entry name" value="HemolysinCabind"/>
    <property type="match status" value="5"/>
</dbReference>
<dbReference type="InterPro" id="IPR050557">
    <property type="entry name" value="RTX_toxin/Mannuronan_C5-epim"/>
</dbReference>
<dbReference type="RefSeq" id="WP_052288381.1">
    <property type="nucleotide sequence ID" value="NZ_QVFV01000010.1"/>
</dbReference>
<proteinExistence type="predicted"/>
<organism evidence="3 4">
    <name type="scientific">Leptolyngbya iicbica LK</name>
    <dbReference type="NCBI Taxonomy" id="2294035"/>
    <lineage>
        <taxon>Bacteria</taxon>
        <taxon>Bacillati</taxon>
        <taxon>Cyanobacteriota</taxon>
        <taxon>Cyanophyceae</taxon>
        <taxon>Leptolyngbyales</taxon>
        <taxon>Leptolyngbyaceae</taxon>
        <taxon>Leptolyngbya group</taxon>
        <taxon>Leptolyngbya</taxon>
        <taxon>Leptolyngbya iicbica</taxon>
    </lineage>
</organism>
<keyword evidence="2" id="KW-0964">Secreted</keyword>
<evidence type="ECO:0000256" key="1">
    <source>
        <dbReference type="ARBA" id="ARBA00004613"/>
    </source>
</evidence>
<dbReference type="PANTHER" id="PTHR38340">
    <property type="entry name" value="S-LAYER PROTEIN"/>
    <property type="match status" value="1"/>
</dbReference>
<name>A0A4Q7E1P7_9CYAN</name>
<accession>A0A4Q7E1P7</accession>
<evidence type="ECO:0000256" key="2">
    <source>
        <dbReference type="ARBA" id="ARBA00022525"/>
    </source>
</evidence>
<comment type="subcellular location">
    <subcellularLocation>
        <location evidence="1">Secreted</location>
    </subcellularLocation>
</comment>
<sequence>MSFSPVKAPGNIANQTIFGTGLGDTINGLAGDDIIFGLAGDDSLFGGIDDDTLYGGNGEDTLRGGDGDDTLSGGNHSDLLRGGDDNDLLQGGGANDSLFGDDGNDTLKGGAGVDILNGGADNDWLDGGNGIDILSGGSGNDTYIIDVRAVDTVTEGVGQGFDTVHAYWGDFSLGTAGFENIEILELKDAAGYVGRGNLLGNVIYGNEQSNTLSGFANSYHDSNVDDGNDVLKGFEGQDILLGGTGNDSLEGGLNEDLLIGHSGNDTLVGGAGQDFLFGYEGNDRYVYTSVNQSRPGAGNQDQIGMVTTTTHSHPTGRVWVTVDPIYDQTVRADAFQSRQAANDGDKIDLSAIDSDPNTHGDQAFRFIGDDEFSGDALGEVRVVQVGSGVFQNQSVVMVNLGGASADTSPDMIINVHTENFTPLAANDFIL</sequence>
<dbReference type="SUPFAM" id="SSF51120">
    <property type="entry name" value="beta-Roll"/>
    <property type="match status" value="2"/>
</dbReference>
<dbReference type="PANTHER" id="PTHR38340:SF1">
    <property type="entry name" value="S-LAYER PROTEIN"/>
    <property type="match status" value="1"/>
</dbReference>
<protein>
    <submittedName>
        <fullName evidence="3">Calcium-binding protein</fullName>
    </submittedName>
</protein>
<gene>
    <name evidence="3" type="ORF">DYY88_22215</name>
</gene>
<dbReference type="PRINTS" id="PR00313">
    <property type="entry name" value="CABNDNGRPT"/>
</dbReference>
<reference evidence="3 4" key="1">
    <citation type="submission" date="2018-11" db="EMBL/GenBank/DDBJ databases">
        <title>Whole genome sequencing of an environmental sample.</title>
        <authorList>
            <person name="Sarangi A.N."/>
            <person name="Singh D."/>
            <person name="Tripathy S."/>
        </authorList>
    </citation>
    <scope>NUCLEOTIDE SEQUENCE [LARGE SCALE GENOMIC DNA]</scope>
    <source>
        <strain evidence="3 4">Lakshadweep</strain>
    </source>
</reference>
<comment type="caution">
    <text evidence="3">The sequence shown here is derived from an EMBL/GenBank/DDBJ whole genome shotgun (WGS) entry which is preliminary data.</text>
</comment>
<keyword evidence="4" id="KW-1185">Reference proteome</keyword>
<dbReference type="Gene3D" id="2.150.10.10">
    <property type="entry name" value="Serralysin-like metalloprotease, C-terminal"/>
    <property type="match status" value="4"/>
</dbReference>
<evidence type="ECO:0000313" key="3">
    <source>
        <dbReference type="EMBL" id="RZM75031.1"/>
    </source>
</evidence>
<dbReference type="Proteomes" id="UP000292459">
    <property type="component" value="Unassembled WGS sequence"/>
</dbReference>
<dbReference type="PROSITE" id="PS00330">
    <property type="entry name" value="HEMOLYSIN_CALCIUM"/>
    <property type="match status" value="5"/>
</dbReference>
<dbReference type="InterPro" id="IPR011049">
    <property type="entry name" value="Serralysin-like_metalloprot_C"/>
</dbReference>